<dbReference type="Proteomes" id="UP000015106">
    <property type="component" value="Chromosome 2"/>
</dbReference>
<evidence type="ECO:0000259" key="3">
    <source>
        <dbReference type="Pfam" id="PF17766"/>
    </source>
</evidence>
<evidence type="ECO:0000313" key="5">
    <source>
        <dbReference type="Proteomes" id="UP000015106"/>
    </source>
</evidence>
<reference evidence="4" key="2">
    <citation type="submission" date="2018-03" db="EMBL/GenBank/DDBJ databases">
        <title>The Triticum urartu genome reveals the dynamic nature of wheat genome evolution.</title>
        <authorList>
            <person name="Ling H."/>
            <person name="Ma B."/>
            <person name="Shi X."/>
            <person name="Liu H."/>
            <person name="Dong L."/>
            <person name="Sun H."/>
            <person name="Cao Y."/>
            <person name="Gao Q."/>
            <person name="Zheng S."/>
            <person name="Li Y."/>
            <person name="Yu Y."/>
            <person name="Du H."/>
            <person name="Qi M."/>
            <person name="Li Y."/>
            <person name="Yu H."/>
            <person name="Cui Y."/>
            <person name="Wang N."/>
            <person name="Chen C."/>
            <person name="Wu H."/>
            <person name="Zhao Y."/>
            <person name="Zhang J."/>
            <person name="Li Y."/>
            <person name="Zhou W."/>
            <person name="Zhang B."/>
            <person name="Hu W."/>
            <person name="Eijk M."/>
            <person name="Tang J."/>
            <person name="Witsenboer H."/>
            <person name="Zhao S."/>
            <person name="Li Z."/>
            <person name="Zhang A."/>
            <person name="Wang D."/>
            <person name="Liang C."/>
        </authorList>
    </citation>
    <scope>NUCLEOTIDE SEQUENCE [LARGE SCALE GENOMIC DNA]</scope>
    <source>
        <strain evidence="4">cv. G1812</strain>
    </source>
</reference>
<dbReference type="AlphaFoldDB" id="A0A8R7TC12"/>
<name>A0A8R7TC12_TRIUA</name>
<dbReference type="InterPro" id="IPR045051">
    <property type="entry name" value="SBT"/>
</dbReference>
<evidence type="ECO:0000256" key="1">
    <source>
        <dbReference type="ARBA" id="ARBA00011073"/>
    </source>
</evidence>
<keyword evidence="2" id="KW-0732">Signal</keyword>
<evidence type="ECO:0000313" key="4">
    <source>
        <dbReference type="EnsemblPlants" id="TuG1812G0200000334.01.T01.cds248041"/>
    </source>
</evidence>
<protein>
    <recommendedName>
        <fullName evidence="3">Subtilisin-like protease fibronectin type-III domain-containing protein</fullName>
    </recommendedName>
</protein>
<accession>A0A8R7TC12</accession>
<dbReference type="EnsemblPlants" id="TuG1812G0200000334.01.T01">
    <property type="protein sequence ID" value="TuG1812G0200000334.01.T01.cds248041"/>
    <property type="gene ID" value="TuG1812G0200000334.01"/>
</dbReference>
<dbReference type="PANTHER" id="PTHR10795">
    <property type="entry name" value="PROPROTEIN CONVERTASE SUBTILISIN/KEXIN"/>
    <property type="match status" value="1"/>
</dbReference>
<comment type="similarity">
    <text evidence="1">Belongs to the peptidase S8 family.</text>
</comment>
<dbReference type="Pfam" id="PF17766">
    <property type="entry name" value="fn3_6"/>
    <property type="match status" value="1"/>
</dbReference>
<organism evidence="4 5">
    <name type="scientific">Triticum urartu</name>
    <name type="common">Red wild einkorn</name>
    <name type="synonym">Crithodium urartu</name>
    <dbReference type="NCBI Taxonomy" id="4572"/>
    <lineage>
        <taxon>Eukaryota</taxon>
        <taxon>Viridiplantae</taxon>
        <taxon>Streptophyta</taxon>
        <taxon>Embryophyta</taxon>
        <taxon>Tracheophyta</taxon>
        <taxon>Spermatophyta</taxon>
        <taxon>Magnoliopsida</taxon>
        <taxon>Liliopsida</taxon>
        <taxon>Poales</taxon>
        <taxon>Poaceae</taxon>
        <taxon>BOP clade</taxon>
        <taxon>Pooideae</taxon>
        <taxon>Triticodae</taxon>
        <taxon>Triticeae</taxon>
        <taxon>Triticinae</taxon>
        <taxon>Triticum</taxon>
    </lineage>
</organism>
<evidence type="ECO:0000256" key="2">
    <source>
        <dbReference type="ARBA" id="ARBA00022729"/>
    </source>
</evidence>
<reference evidence="4" key="3">
    <citation type="submission" date="2022-06" db="UniProtKB">
        <authorList>
            <consortium name="EnsemblPlants"/>
        </authorList>
    </citation>
    <scope>IDENTIFICATION</scope>
</reference>
<dbReference type="InterPro" id="IPR041469">
    <property type="entry name" value="Subtilisin-like_FN3"/>
</dbReference>
<keyword evidence="5" id="KW-1185">Reference proteome</keyword>
<proteinExistence type="inferred from homology"/>
<dbReference type="Gene3D" id="2.60.40.2310">
    <property type="match status" value="1"/>
</dbReference>
<reference evidence="5" key="1">
    <citation type="journal article" date="2013" name="Nature">
        <title>Draft genome of the wheat A-genome progenitor Triticum urartu.</title>
        <authorList>
            <person name="Ling H.Q."/>
            <person name="Zhao S."/>
            <person name="Liu D."/>
            <person name="Wang J."/>
            <person name="Sun H."/>
            <person name="Zhang C."/>
            <person name="Fan H."/>
            <person name="Li D."/>
            <person name="Dong L."/>
            <person name="Tao Y."/>
            <person name="Gao C."/>
            <person name="Wu H."/>
            <person name="Li Y."/>
            <person name="Cui Y."/>
            <person name="Guo X."/>
            <person name="Zheng S."/>
            <person name="Wang B."/>
            <person name="Yu K."/>
            <person name="Liang Q."/>
            <person name="Yang W."/>
            <person name="Lou X."/>
            <person name="Chen J."/>
            <person name="Feng M."/>
            <person name="Jian J."/>
            <person name="Zhang X."/>
            <person name="Luo G."/>
            <person name="Jiang Y."/>
            <person name="Liu J."/>
            <person name="Wang Z."/>
            <person name="Sha Y."/>
            <person name="Zhang B."/>
            <person name="Wu H."/>
            <person name="Tang D."/>
            <person name="Shen Q."/>
            <person name="Xue P."/>
            <person name="Zou S."/>
            <person name="Wang X."/>
            <person name="Liu X."/>
            <person name="Wang F."/>
            <person name="Yang Y."/>
            <person name="An X."/>
            <person name="Dong Z."/>
            <person name="Zhang K."/>
            <person name="Zhang X."/>
            <person name="Luo M.C."/>
            <person name="Dvorak J."/>
            <person name="Tong Y."/>
            <person name="Wang J."/>
            <person name="Yang H."/>
            <person name="Li Z."/>
            <person name="Wang D."/>
            <person name="Zhang A."/>
            <person name="Wang J."/>
        </authorList>
    </citation>
    <scope>NUCLEOTIDE SEQUENCE</scope>
    <source>
        <strain evidence="5">cv. G1812</strain>
    </source>
</reference>
<dbReference type="Gramene" id="TuG1812G0200000334.01.T01">
    <property type="protein sequence ID" value="TuG1812G0200000334.01.T01.cds248041"/>
    <property type="gene ID" value="TuG1812G0200000334.01"/>
</dbReference>
<sequence>MAQPLQNVSCAKAGKIQGKDLNYPSIMVTLTPAAPEVDVKRTVTNIGDPVSVYTLEVVPPEGVTVEVVPNVLTFGLVNQRMEFTVKLKRGPNAAAVGTAEGSLRWVSGKRSVRSPIAVLFEPL</sequence>
<feature type="domain" description="Subtilisin-like protease fibronectin type-III" evidence="3">
    <location>
        <begin position="20"/>
        <end position="118"/>
    </location>
</feature>